<evidence type="ECO:0000313" key="3">
    <source>
        <dbReference type="Proteomes" id="UP000295703"/>
    </source>
</evidence>
<dbReference type="AlphaFoldDB" id="A0A4R8RSB8"/>
<accession>A0A4R8RSB8</accession>
<dbReference type="EMBL" id="RYZW01000002">
    <property type="protein sequence ID" value="TDZ74874.1"/>
    <property type="molecule type" value="Genomic_DNA"/>
</dbReference>
<organism evidence="2 3">
    <name type="scientific">Colletotrichum trifolii</name>
    <dbReference type="NCBI Taxonomy" id="5466"/>
    <lineage>
        <taxon>Eukaryota</taxon>
        <taxon>Fungi</taxon>
        <taxon>Dikarya</taxon>
        <taxon>Ascomycota</taxon>
        <taxon>Pezizomycotina</taxon>
        <taxon>Sordariomycetes</taxon>
        <taxon>Hypocreomycetidae</taxon>
        <taxon>Glomerellales</taxon>
        <taxon>Glomerellaceae</taxon>
        <taxon>Colletotrichum</taxon>
        <taxon>Colletotrichum orbiculare species complex</taxon>
    </lineage>
</organism>
<gene>
    <name evidence="2" type="ORF">CTRI78_v000212</name>
</gene>
<reference evidence="2 3" key="1">
    <citation type="submission" date="2018-12" db="EMBL/GenBank/DDBJ databases">
        <title>Genome sequence and assembly of Colletotrichum trifolii.</title>
        <authorList>
            <person name="Gan P."/>
            <person name="Shirasu K."/>
        </authorList>
    </citation>
    <scope>NUCLEOTIDE SEQUENCE [LARGE SCALE GENOMIC DNA]</scope>
    <source>
        <strain evidence="2 3">543-2</strain>
    </source>
</reference>
<feature type="compositionally biased region" description="Basic residues" evidence="1">
    <location>
        <begin position="111"/>
        <end position="182"/>
    </location>
</feature>
<protein>
    <submittedName>
        <fullName evidence="2">Uncharacterized protein</fullName>
    </submittedName>
</protein>
<keyword evidence="3" id="KW-1185">Reference proteome</keyword>
<comment type="caution">
    <text evidence="2">The sequence shown here is derived from an EMBL/GenBank/DDBJ whole genome shotgun (WGS) entry which is preliminary data.</text>
</comment>
<name>A0A4R8RSB8_COLTR</name>
<feature type="region of interest" description="Disordered" evidence="1">
    <location>
        <begin position="103"/>
        <end position="182"/>
    </location>
</feature>
<evidence type="ECO:0000256" key="1">
    <source>
        <dbReference type="SAM" id="MobiDB-lite"/>
    </source>
</evidence>
<dbReference type="Proteomes" id="UP000295703">
    <property type="component" value="Unassembled WGS sequence"/>
</dbReference>
<evidence type="ECO:0000313" key="2">
    <source>
        <dbReference type="EMBL" id="TDZ74874.1"/>
    </source>
</evidence>
<proteinExistence type="predicted"/>
<sequence length="278" mass="32229">MNQEEPGNSILLATGSNNSSLLVVDGRVASSQTVTPACQCFPTFFFFFARSSLRNLWRNEPSSLYKKQLAIRPFNVCHPNPHPSKFLSPRLIRSSHHLLQTKFPRLSFPLNHKKKTPKKSKDARRRRRPRFPRRRRLGPLRRELHRHGLRRGQRQLRHGRQGLRAVPRRRRRGSHRMHLQHRMSARREPLVSVLDYPSRGFCFGGEEGTCADSEIFRLPFFFLFLCYVKKRRLGMGFTRQTGIGHGLVRGNGILLSGGLGTEDGVEDFQYRLTLCLNH</sequence>